<proteinExistence type="inferred from homology"/>
<dbReference type="GO" id="GO:0042597">
    <property type="term" value="C:periplasmic space"/>
    <property type="evidence" value="ECO:0007669"/>
    <property type="project" value="UniProtKB-SubCell"/>
</dbReference>
<evidence type="ECO:0000313" key="4">
    <source>
        <dbReference type="EMBL" id="MXR35826.1"/>
    </source>
</evidence>
<feature type="signal peptide" evidence="1">
    <location>
        <begin position="1"/>
        <end position="25"/>
    </location>
</feature>
<keyword evidence="1" id="KW-0732">Signal</keyword>
<dbReference type="PANTHER" id="PTHR36307">
    <property type="entry name" value="FLAGELLA BASAL BODY P-RING FORMATION PROTEIN FLGA"/>
    <property type="match status" value="1"/>
</dbReference>
<feature type="region of interest" description="Disordered" evidence="2">
    <location>
        <begin position="113"/>
        <end position="160"/>
    </location>
</feature>
<reference evidence="4 5" key="1">
    <citation type="submission" date="2019-12" db="EMBL/GenBank/DDBJ databases">
        <title>Neisseriaceae gen. nov. sp. Genome sequencing and assembly.</title>
        <authorList>
            <person name="Liu Z."/>
            <person name="Li A."/>
        </authorList>
    </citation>
    <scope>NUCLEOTIDE SEQUENCE [LARGE SCALE GENOMIC DNA]</scope>
    <source>
        <strain evidence="4 5">B2N2-7</strain>
    </source>
</reference>
<dbReference type="InterPro" id="IPR017585">
    <property type="entry name" value="SAF_FlgA"/>
</dbReference>
<dbReference type="GO" id="GO:0044780">
    <property type="term" value="P:bacterial-type flagellum assembly"/>
    <property type="evidence" value="ECO:0007669"/>
    <property type="project" value="InterPro"/>
</dbReference>
<evidence type="ECO:0000256" key="1">
    <source>
        <dbReference type="RuleBase" id="RU362063"/>
    </source>
</evidence>
<keyword evidence="1" id="KW-0574">Periplasm</keyword>
<dbReference type="InterPro" id="IPR039246">
    <property type="entry name" value="Flagellar_FlgA"/>
</dbReference>
<dbReference type="PANTHER" id="PTHR36307:SF1">
    <property type="entry name" value="FLAGELLA BASAL BODY P-RING FORMATION PROTEIN FLGA"/>
    <property type="match status" value="1"/>
</dbReference>
<evidence type="ECO:0000313" key="5">
    <source>
        <dbReference type="Proteomes" id="UP000467214"/>
    </source>
</evidence>
<keyword evidence="4" id="KW-0969">Cilium</keyword>
<organism evidence="4 5">
    <name type="scientific">Craterilacuibacter sinensis</name>
    <dbReference type="NCBI Taxonomy" id="2686017"/>
    <lineage>
        <taxon>Bacteria</taxon>
        <taxon>Pseudomonadati</taxon>
        <taxon>Pseudomonadota</taxon>
        <taxon>Betaproteobacteria</taxon>
        <taxon>Neisseriales</taxon>
        <taxon>Neisseriaceae</taxon>
        <taxon>Craterilacuibacter</taxon>
    </lineage>
</organism>
<comment type="function">
    <text evidence="1">Involved in the assembly process of the P-ring formation. It may associate with FlgF on the rod constituting a structure essential for the P-ring assembly or may act as a modulator protein for the P-ring assembly.</text>
</comment>
<accession>A0A845BNE8</accession>
<feature type="compositionally biased region" description="Basic and acidic residues" evidence="2">
    <location>
        <begin position="129"/>
        <end position="144"/>
    </location>
</feature>
<sequence length="221" mass="23511">MAIFTNPCRQALMLGLLCLAMGALAAMPAIHQQLDIAANQALQSQAKAGEKPPAAQLSFIPPREADRLPLCPSMLQIRKIDTRNPGRMRFAVTCPGLWQSIWTVRARLLASSPQTPETEAAPGKAQQGSHREKVATQDSKKDAGVEPPHPSAPSSSGDGRVLIRRGDKIDIIASRPGIEVRVSAEAQNHGKAGDIIRVKNLASGRVFPARVSAAGVVSPLE</sequence>
<evidence type="ECO:0000259" key="3">
    <source>
        <dbReference type="Pfam" id="PF13144"/>
    </source>
</evidence>
<name>A0A845BNE8_9NEIS</name>
<keyword evidence="1" id="KW-1005">Bacterial flagellum biogenesis</keyword>
<dbReference type="RefSeq" id="WP_160794543.1">
    <property type="nucleotide sequence ID" value="NZ_WSSB01000001.1"/>
</dbReference>
<keyword evidence="4" id="KW-0282">Flagellum</keyword>
<comment type="similarity">
    <text evidence="1">Belongs to the FlgA family.</text>
</comment>
<dbReference type="AlphaFoldDB" id="A0A845BNE8"/>
<keyword evidence="4" id="KW-0966">Cell projection</keyword>
<comment type="subcellular location">
    <subcellularLocation>
        <location evidence="1">Periplasm</location>
    </subcellularLocation>
</comment>
<feature type="chain" id="PRO_5033104746" description="Flagella basal body P-ring formation protein FlgA" evidence="1">
    <location>
        <begin position="26"/>
        <end position="221"/>
    </location>
</feature>
<comment type="caution">
    <text evidence="4">The sequence shown here is derived from an EMBL/GenBank/DDBJ whole genome shotgun (WGS) entry which is preliminary data.</text>
</comment>
<dbReference type="EMBL" id="WSSB01000001">
    <property type="protein sequence ID" value="MXR35826.1"/>
    <property type="molecule type" value="Genomic_DNA"/>
</dbReference>
<gene>
    <name evidence="4" type="primary">flgA</name>
    <name evidence="4" type="ORF">GQF02_02400</name>
</gene>
<protein>
    <recommendedName>
        <fullName evidence="1">Flagella basal body P-ring formation protein FlgA</fullName>
    </recommendedName>
</protein>
<feature type="domain" description="Flagella basal body P-ring formation protein FlgA SAF" evidence="3">
    <location>
        <begin position="161"/>
        <end position="217"/>
    </location>
</feature>
<dbReference type="NCBIfam" id="TIGR03170">
    <property type="entry name" value="flgA_cterm"/>
    <property type="match status" value="1"/>
</dbReference>
<evidence type="ECO:0000256" key="2">
    <source>
        <dbReference type="SAM" id="MobiDB-lite"/>
    </source>
</evidence>
<dbReference type="Pfam" id="PF13144">
    <property type="entry name" value="ChapFlgA"/>
    <property type="match status" value="1"/>
</dbReference>
<dbReference type="Proteomes" id="UP000467214">
    <property type="component" value="Unassembled WGS sequence"/>
</dbReference>
<keyword evidence="5" id="KW-1185">Reference proteome</keyword>
<dbReference type="Gene3D" id="2.30.30.760">
    <property type="match status" value="1"/>
</dbReference>